<feature type="signal peptide" evidence="1">
    <location>
        <begin position="1"/>
        <end position="27"/>
    </location>
</feature>
<evidence type="ECO:0000313" key="3">
    <source>
        <dbReference type="Proteomes" id="UP001497457"/>
    </source>
</evidence>
<protein>
    <submittedName>
        <fullName evidence="2">Uncharacterized protein</fullName>
    </submittedName>
</protein>
<evidence type="ECO:0000256" key="1">
    <source>
        <dbReference type="SAM" id="SignalP"/>
    </source>
</evidence>
<dbReference type="AlphaFoldDB" id="A0ABC8Y111"/>
<proteinExistence type="predicted"/>
<organism evidence="2 3">
    <name type="scientific">Urochloa decumbens</name>
    <dbReference type="NCBI Taxonomy" id="240449"/>
    <lineage>
        <taxon>Eukaryota</taxon>
        <taxon>Viridiplantae</taxon>
        <taxon>Streptophyta</taxon>
        <taxon>Embryophyta</taxon>
        <taxon>Tracheophyta</taxon>
        <taxon>Spermatophyta</taxon>
        <taxon>Magnoliopsida</taxon>
        <taxon>Liliopsida</taxon>
        <taxon>Poales</taxon>
        <taxon>Poaceae</taxon>
        <taxon>PACMAD clade</taxon>
        <taxon>Panicoideae</taxon>
        <taxon>Panicodae</taxon>
        <taxon>Paniceae</taxon>
        <taxon>Melinidinae</taxon>
        <taxon>Urochloa</taxon>
    </lineage>
</organism>
<sequence>MMRSSALAAAVIVLAVLASGGVVGTAARPVATQGGVSVVAAMDHRVVAVEFVTGTNSSAQPSNCTYGNNVGGVCPPAPPSSGGH</sequence>
<evidence type="ECO:0000313" key="2">
    <source>
        <dbReference type="EMBL" id="CAL4936490.1"/>
    </source>
</evidence>
<dbReference type="Proteomes" id="UP001497457">
    <property type="component" value="Chromosome 15b"/>
</dbReference>
<feature type="chain" id="PRO_5044864474" evidence="1">
    <location>
        <begin position="28"/>
        <end position="84"/>
    </location>
</feature>
<keyword evidence="3" id="KW-1185">Reference proteome</keyword>
<name>A0ABC8Y111_9POAL</name>
<gene>
    <name evidence="2" type="ORF">URODEC1_LOCUS29953</name>
</gene>
<reference evidence="2 3" key="2">
    <citation type="submission" date="2024-10" db="EMBL/GenBank/DDBJ databases">
        <authorList>
            <person name="Ryan C."/>
        </authorList>
    </citation>
    <scope>NUCLEOTIDE SEQUENCE [LARGE SCALE GENOMIC DNA]</scope>
</reference>
<dbReference type="EMBL" id="OZ075125">
    <property type="protein sequence ID" value="CAL4936490.1"/>
    <property type="molecule type" value="Genomic_DNA"/>
</dbReference>
<keyword evidence="1" id="KW-0732">Signal</keyword>
<accession>A0ABC8Y111</accession>
<reference evidence="3" key="1">
    <citation type="submission" date="2024-06" db="EMBL/GenBank/DDBJ databases">
        <authorList>
            <person name="Ryan C."/>
        </authorList>
    </citation>
    <scope>NUCLEOTIDE SEQUENCE [LARGE SCALE GENOMIC DNA]</scope>
</reference>